<name>A0ACA9KQF8_9GLOM</name>
<dbReference type="Proteomes" id="UP000789525">
    <property type="component" value="Unassembled WGS sequence"/>
</dbReference>
<reference evidence="1" key="1">
    <citation type="submission" date="2021-06" db="EMBL/GenBank/DDBJ databases">
        <authorList>
            <person name="Kallberg Y."/>
            <person name="Tangrot J."/>
            <person name="Rosling A."/>
        </authorList>
    </citation>
    <scope>NUCLEOTIDE SEQUENCE</scope>
    <source>
        <strain evidence="1">CL356</strain>
    </source>
</reference>
<sequence length="114" mass="12630">MTIILVVNQVQSKQTAITRCTTAQTNSSSATTTSSVNDYCEDVENWRIIRNAVLAGILILFEVFFGGVASRYATELETAYKNKRRRVIPSLSLSAGSLSSKEYDPHAHHRPVKV</sequence>
<protein>
    <submittedName>
        <fullName evidence="1">16139_t:CDS:1</fullName>
    </submittedName>
</protein>
<evidence type="ECO:0000313" key="1">
    <source>
        <dbReference type="EMBL" id="CAG8484548.1"/>
    </source>
</evidence>
<gene>
    <name evidence="1" type="ORF">ACOLOM_LOCUS2123</name>
</gene>
<keyword evidence="2" id="KW-1185">Reference proteome</keyword>
<accession>A0ACA9KQF8</accession>
<organism evidence="1 2">
    <name type="scientific">Acaulospora colombiana</name>
    <dbReference type="NCBI Taxonomy" id="27376"/>
    <lineage>
        <taxon>Eukaryota</taxon>
        <taxon>Fungi</taxon>
        <taxon>Fungi incertae sedis</taxon>
        <taxon>Mucoromycota</taxon>
        <taxon>Glomeromycotina</taxon>
        <taxon>Glomeromycetes</taxon>
        <taxon>Diversisporales</taxon>
        <taxon>Acaulosporaceae</taxon>
        <taxon>Acaulospora</taxon>
    </lineage>
</organism>
<comment type="caution">
    <text evidence="1">The sequence shown here is derived from an EMBL/GenBank/DDBJ whole genome shotgun (WGS) entry which is preliminary data.</text>
</comment>
<evidence type="ECO:0000313" key="2">
    <source>
        <dbReference type="Proteomes" id="UP000789525"/>
    </source>
</evidence>
<dbReference type="EMBL" id="CAJVPT010002630">
    <property type="protein sequence ID" value="CAG8484548.1"/>
    <property type="molecule type" value="Genomic_DNA"/>
</dbReference>
<proteinExistence type="predicted"/>